<keyword evidence="2" id="KW-1185">Reference proteome</keyword>
<protein>
    <submittedName>
        <fullName evidence="1">7872_t:CDS:1</fullName>
    </submittedName>
</protein>
<sequence length="42" mass="4965">MTEGLVYRSLDKLVGRIQAFNIRRNFGRLIPEYSQRGFIVLH</sequence>
<accession>A0A9W4SHQ1</accession>
<comment type="caution">
    <text evidence="1">The sequence shown here is derived from an EMBL/GenBank/DDBJ whole genome shotgun (WGS) entry which is preliminary data.</text>
</comment>
<dbReference type="EMBL" id="CAMKVN010000392">
    <property type="protein sequence ID" value="CAI2167436.1"/>
    <property type="molecule type" value="Genomic_DNA"/>
</dbReference>
<gene>
    <name evidence="1" type="ORF">FWILDA_LOCUS3073</name>
</gene>
<dbReference type="Proteomes" id="UP001153678">
    <property type="component" value="Unassembled WGS sequence"/>
</dbReference>
<name>A0A9W4SHQ1_9GLOM</name>
<proteinExistence type="predicted"/>
<evidence type="ECO:0000313" key="2">
    <source>
        <dbReference type="Proteomes" id="UP001153678"/>
    </source>
</evidence>
<evidence type="ECO:0000313" key="1">
    <source>
        <dbReference type="EMBL" id="CAI2167436.1"/>
    </source>
</evidence>
<organism evidence="1 2">
    <name type="scientific">Funneliformis geosporum</name>
    <dbReference type="NCBI Taxonomy" id="1117311"/>
    <lineage>
        <taxon>Eukaryota</taxon>
        <taxon>Fungi</taxon>
        <taxon>Fungi incertae sedis</taxon>
        <taxon>Mucoromycota</taxon>
        <taxon>Glomeromycotina</taxon>
        <taxon>Glomeromycetes</taxon>
        <taxon>Glomerales</taxon>
        <taxon>Glomeraceae</taxon>
        <taxon>Funneliformis</taxon>
    </lineage>
</organism>
<dbReference type="AlphaFoldDB" id="A0A9W4SHQ1"/>
<reference evidence="1" key="1">
    <citation type="submission" date="2022-08" db="EMBL/GenBank/DDBJ databases">
        <authorList>
            <person name="Kallberg Y."/>
            <person name="Tangrot J."/>
            <person name="Rosling A."/>
        </authorList>
    </citation>
    <scope>NUCLEOTIDE SEQUENCE</scope>
    <source>
        <strain evidence="1">Wild A</strain>
    </source>
</reference>